<dbReference type="Proteomes" id="UP000011718">
    <property type="component" value="Chromosome"/>
</dbReference>
<gene>
    <name evidence="1" type="ORF">MmTuc01_2151</name>
</gene>
<dbReference type="KEGG" id="mmaz:MmTuc01_2151"/>
<dbReference type="EMBL" id="CP004144">
    <property type="protein sequence ID" value="AGF97479.1"/>
    <property type="molecule type" value="Genomic_DNA"/>
</dbReference>
<proteinExistence type="predicted"/>
<evidence type="ECO:0000313" key="1">
    <source>
        <dbReference type="EMBL" id="AGF97479.1"/>
    </source>
</evidence>
<dbReference type="BioCyc" id="MMAZ1236903:G139K-2058-MONOMER"/>
<evidence type="ECO:0000313" key="2">
    <source>
        <dbReference type="Proteomes" id="UP000011718"/>
    </source>
</evidence>
<sequence length="38" mass="4392">MIDSIEILNLKYVPVMKNLADSMMSPMSSEARKFLFQI</sequence>
<organism evidence="1 2">
    <name type="scientific">Methanosarcina mazei Tuc01</name>
    <dbReference type="NCBI Taxonomy" id="1236903"/>
    <lineage>
        <taxon>Archaea</taxon>
        <taxon>Methanobacteriati</taxon>
        <taxon>Methanobacteriota</taxon>
        <taxon>Stenosarchaea group</taxon>
        <taxon>Methanomicrobia</taxon>
        <taxon>Methanosarcinales</taxon>
        <taxon>Methanosarcinaceae</taxon>
        <taxon>Methanosarcina</taxon>
    </lineage>
</organism>
<name>M1QKJ5_METMZ</name>
<reference evidence="1 2" key="1">
    <citation type="journal article" date="2013" name="Genome Announc.">
        <title>Complete Genome of a Methanosarcina mazei Strain Isolated from Sediment Samples from an Amazonian Flooded Area.</title>
        <authorList>
            <person name="Assis das Gracas D."/>
            <person name="Thiago Juca Ramos R."/>
            <person name="Vieira Araujo A.C."/>
            <person name="Zahlouth R."/>
            <person name="Ribeiro Carneiro A."/>
            <person name="Souza Lopes T."/>
            <person name="Azevedo Barauna R."/>
            <person name="Azevedo V."/>
            <person name="Cruz Schneider M.P."/>
            <person name="Pellizari V.H."/>
            <person name="Silva A."/>
        </authorList>
    </citation>
    <scope>NUCLEOTIDE SEQUENCE [LARGE SCALE GENOMIC DNA]</scope>
    <source>
        <strain evidence="1 2">Tuc01</strain>
    </source>
</reference>
<dbReference type="HOGENOM" id="CLU_3322979_0_0_2"/>
<dbReference type="AlphaFoldDB" id="M1QKJ5"/>
<protein>
    <submittedName>
        <fullName evidence="1">Uncharacterized protein</fullName>
    </submittedName>
</protein>
<accession>M1QKJ5</accession>